<evidence type="ECO:0000256" key="4">
    <source>
        <dbReference type="ARBA" id="ARBA00022695"/>
    </source>
</evidence>
<evidence type="ECO:0000313" key="13">
    <source>
        <dbReference type="EMBL" id="EEV20251.1"/>
    </source>
</evidence>
<dbReference type="Gene3D" id="1.10.3090.10">
    <property type="entry name" value="cca-adding enzyme, domain 2"/>
    <property type="match status" value="1"/>
</dbReference>
<dbReference type="InterPro" id="IPR002646">
    <property type="entry name" value="PolA_pol_head_dom"/>
</dbReference>
<evidence type="ECO:0000256" key="9">
    <source>
        <dbReference type="RuleBase" id="RU003953"/>
    </source>
</evidence>
<evidence type="ECO:0000256" key="3">
    <source>
        <dbReference type="ARBA" id="ARBA00022694"/>
    </source>
</evidence>
<dbReference type="EC" id="2.7.7.72" evidence="13"/>
<evidence type="ECO:0000259" key="10">
    <source>
        <dbReference type="Pfam" id="PF01743"/>
    </source>
</evidence>
<dbReference type="GO" id="GO:0004810">
    <property type="term" value="F:CCA tRNA nucleotidyltransferase activity"/>
    <property type="evidence" value="ECO:0007669"/>
    <property type="project" value="UniProtKB-EC"/>
</dbReference>
<comment type="cofactor">
    <cofactor evidence="1">
        <name>Mg(2+)</name>
        <dbReference type="ChEBI" id="CHEBI:18420"/>
    </cofactor>
</comment>
<dbReference type="GO" id="GO:0000166">
    <property type="term" value="F:nucleotide binding"/>
    <property type="evidence" value="ECO:0007669"/>
    <property type="project" value="UniProtKB-KW"/>
</dbReference>
<comment type="caution">
    <text evidence="13">The sequence shown here is derived from an EMBL/GenBank/DDBJ whole genome shotgun (WGS) entry which is preliminary data.</text>
</comment>
<dbReference type="EMBL" id="ACYH01000038">
    <property type="protein sequence ID" value="EEV20251.1"/>
    <property type="molecule type" value="Genomic_DNA"/>
</dbReference>
<evidence type="ECO:0000256" key="7">
    <source>
        <dbReference type="ARBA" id="ARBA00022842"/>
    </source>
</evidence>
<dbReference type="GO" id="GO:0046872">
    <property type="term" value="F:metal ion binding"/>
    <property type="evidence" value="ECO:0007669"/>
    <property type="project" value="UniProtKB-KW"/>
</dbReference>
<evidence type="ECO:0000259" key="11">
    <source>
        <dbReference type="Pfam" id="PF12627"/>
    </source>
</evidence>
<dbReference type="Pfam" id="PF01743">
    <property type="entry name" value="PolyA_pol"/>
    <property type="match status" value="1"/>
</dbReference>
<evidence type="ECO:0000256" key="5">
    <source>
        <dbReference type="ARBA" id="ARBA00022723"/>
    </source>
</evidence>
<dbReference type="GO" id="GO:0000049">
    <property type="term" value="F:tRNA binding"/>
    <property type="evidence" value="ECO:0007669"/>
    <property type="project" value="TreeGrafter"/>
</dbReference>
<dbReference type="AlphaFoldDB" id="C8PQT7"/>
<organism evidence="13 14">
    <name type="scientific">Treponema vincentii ATCC 35580</name>
    <dbReference type="NCBI Taxonomy" id="596324"/>
    <lineage>
        <taxon>Bacteria</taxon>
        <taxon>Pseudomonadati</taxon>
        <taxon>Spirochaetota</taxon>
        <taxon>Spirochaetia</taxon>
        <taxon>Spirochaetales</taxon>
        <taxon>Treponemataceae</taxon>
        <taxon>Treponema</taxon>
    </lineage>
</organism>
<keyword evidence="7" id="KW-0460">Magnesium</keyword>
<sequence>MEKKFPVPALLKEISGYFRNAGFSAYLVGGAVRDFFLKKAASDWDIATDAQPQEVMRLFRRTIPTGIEHGTVTIIYKSKHIECTTFRTEADYTDGRHPAAVSYTATIEEDLSRRDFTMNAIAVSLPDGIIADPFNGCADIRAGRIRTVGNPLDRFLEDGLRPVRAVRFAAQLGFAIDGKTLEAIPQALHITQKISIERFREEFTKMLACPAPLTGLRLMESTGLLNLFIPELAECRGVEQGSFHHFDVLDHSFLVCNACPAGMEHIHIRLAGLFHDIGKPATRKQAADGSYTFYRHEAVSEKITRSIMRRLKYSNAEIEKTAHLVAQHMFHYDPSWTDAAVRRFIVRVGKENIDDLFALRKADVFGLTGSYTEPNFLVEFTARIDKILKEDGAYSLKDLAVNGKDLMALGIPAGKCLGLVLHDLLETVLDDPAQNTKETLLPIASAIYERIRRFQY</sequence>
<accession>C8PQT7</accession>
<dbReference type="InterPro" id="IPR003607">
    <property type="entry name" value="HD/PDEase_dom"/>
</dbReference>
<dbReference type="RefSeq" id="WP_006188943.1">
    <property type="nucleotide sequence ID" value="NZ_ACYH01000038.1"/>
</dbReference>
<evidence type="ECO:0000256" key="6">
    <source>
        <dbReference type="ARBA" id="ARBA00022741"/>
    </source>
</evidence>
<keyword evidence="6" id="KW-0547">Nucleotide-binding</keyword>
<feature type="domain" description="Poly A polymerase head" evidence="10">
    <location>
        <begin position="25"/>
        <end position="146"/>
    </location>
</feature>
<keyword evidence="2 9" id="KW-0808">Transferase</keyword>
<dbReference type="Pfam" id="PF13735">
    <property type="entry name" value="tRNA_NucTran2_2"/>
    <property type="match status" value="1"/>
</dbReference>
<dbReference type="Pfam" id="PF12627">
    <property type="entry name" value="PolyA_pol_RNAbd"/>
    <property type="match status" value="1"/>
</dbReference>
<name>C8PQT7_9SPIR</name>
<dbReference type="InterPro" id="IPR050264">
    <property type="entry name" value="Bact_CCA-adding_enz_type3_sf"/>
</dbReference>
<feature type="domain" description="tRNA nucleotidyltransferase/poly(A) polymerase RNA and SrmB- binding" evidence="11">
    <location>
        <begin position="173"/>
        <end position="234"/>
    </location>
</feature>
<reference evidence="13 14" key="1">
    <citation type="submission" date="2009-07" db="EMBL/GenBank/DDBJ databases">
        <authorList>
            <person name="Madupu R."/>
            <person name="Sebastian Y."/>
            <person name="Durkin A.S."/>
            <person name="Torralba M."/>
            <person name="Methe B."/>
            <person name="Sutton G.G."/>
            <person name="Strausberg R.L."/>
            <person name="Nelson K.E."/>
        </authorList>
    </citation>
    <scope>NUCLEOTIDE SEQUENCE [LARGE SCALE GENOMIC DNA]</scope>
    <source>
        <strain evidence="13 14">ATCC 35580</strain>
    </source>
</reference>
<keyword evidence="4 13" id="KW-0548">Nucleotidyltransferase</keyword>
<dbReference type="PANTHER" id="PTHR46173:SF1">
    <property type="entry name" value="CCA TRNA NUCLEOTIDYLTRANSFERASE 1, MITOCHONDRIAL"/>
    <property type="match status" value="1"/>
</dbReference>
<keyword evidence="5" id="KW-0479">Metal-binding</keyword>
<evidence type="ECO:0000256" key="8">
    <source>
        <dbReference type="ARBA" id="ARBA00022884"/>
    </source>
</evidence>
<keyword evidence="3" id="KW-0819">tRNA processing</keyword>
<dbReference type="OrthoDB" id="9805698at2"/>
<keyword evidence="8 9" id="KW-0694">RNA-binding</keyword>
<dbReference type="Gene3D" id="1.10.246.80">
    <property type="match status" value="1"/>
</dbReference>
<dbReference type="Gene3D" id="3.30.460.10">
    <property type="entry name" value="Beta Polymerase, domain 2"/>
    <property type="match status" value="1"/>
</dbReference>
<dbReference type="eggNOG" id="COG0617">
    <property type="taxonomic scope" value="Bacteria"/>
</dbReference>
<feature type="domain" description="CCA-adding enzyme C-terminal" evidence="12">
    <location>
        <begin position="300"/>
        <end position="442"/>
    </location>
</feature>
<dbReference type="InterPro" id="IPR032828">
    <property type="entry name" value="PolyA_RNA-bd"/>
</dbReference>
<dbReference type="SUPFAM" id="SSF81891">
    <property type="entry name" value="Poly A polymerase C-terminal region-like"/>
    <property type="match status" value="1"/>
</dbReference>
<evidence type="ECO:0000256" key="1">
    <source>
        <dbReference type="ARBA" id="ARBA00001946"/>
    </source>
</evidence>
<dbReference type="PANTHER" id="PTHR46173">
    <property type="entry name" value="CCA TRNA NUCLEOTIDYLTRANSFERASE 1, MITOCHONDRIAL"/>
    <property type="match status" value="1"/>
</dbReference>
<dbReference type="InterPro" id="IPR043519">
    <property type="entry name" value="NT_sf"/>
</dbReference>
<protein>
    <submittedName>
        <fullName evidence="13">HDIG domain protein</fullName>
        <ecNumber evidence="13">2.7.7.72</ecNumber>
    </submittedName>
</protein>
<evidence type="ECO:0000313" key="14">
    <source>
        <dbReference type="Proteomes" id="UP000004509"/>
    </source>
</evidence>
<gene>
    <name evidence="13" type="ORF">TREVI0001_1665</name>
</gene>
<dbReference type="SUPFAM" id="SSF81301">
    <property type="entry name" value="Nucleotidyltransferase"/>
    <property type="match status" value="1"/>
</dbReference>
<comment type="similarity">
    <text evidence="9">Belongs to the tRNA nucleotidyltransferase/poly(A) polymerase family.</text>
</comment>
<dbReference type="STRING" id="596324.TREVI0001_1665"/>
<dbReference type="NCBIfam" id="TIGR00277">
    <property type="entry name" value="HDIG"/>
    <property type="match status" value="1"/>
</dbReference>
<dbReference type="Proteomes" id="UP000004509">
    <property type="component" value="Unassembled WGS sequence"/>
</dbReference>
<proteinExistence type="inferred from homology"/>
<dbReference type="GO" id="GO:0008033">
    <property type="term" value="P:tRNA processing"/>
    <property type="evidence" value="ECO:0007669"/>
    <property type="project" value="UniProtKB-KW"/>
</dbReference>
<dbReference type="CDD" id="cd05398">
    <property type="entry name" value="NT_ClassII-CCAase"/>
    <property type="match status" value="1"/>
</dbReference>
<dbReference type="InterPro" id="IPR006675">
    <property type="entry name" value="HDIG_dom"/>
</dbReference>
<evidence type="ECO:0000256" key="2">
    <source>
        <dbReference type="ARBA" id="ARBA00022679"/>
    </source>
</evidence>
<dbReference type="InterPro" id="IPR032810">
    <property type="entry name" value="CCA-adding_enz_C"/>
</dbReference>
<dbReference type="CDD" id="cd00077">
    <property type="entry name" value="HDc"/>
    <property type="match status" value="1"/>
</dbReference>
<evidence type="ECO:0000259" key="12">
    <source>
        <dbReference type="Pfam" id="PF13735"/>
    </source>
</evidence>